<evidence type="ECO:0000256" key="6">
    <source>
        <dbReference type="ARBA" id="ARBA00023002"/>
    </source>
</evidence>
<accession>A0A0F7SIM1</accession>
<feature type="domain" description="Plant heme peroxidase family profile" evidence="9">
    <location>
        <begin position="109"/>
        <end position="314"/>
    </location>
</feature>
<dbReference type="InterPro" id="IPR044831">
    <property type="entry name" value="Ccp1-like"/>
</dbReference>
<evidence type="ECO:0000256" key="7">
    <source>
        <dbReference type="ARBA" id="ARBA00023004"/>
    </source>
</evidence>
<dbReference type="PANTHER" id="PTHR31356">
    <property type="entry name" value="THYLAKOID LUMENAL 29 KDA PROTEIN, CHLOROPLASTIC-RELATED"/>
    <property type="match status" value="1"/>
</dbReference>
<keyword evidence="7" id="KW-0408">Iron</keyword>
<dbReference type="Gene3D" id="1.10.420.10">
    <property type="entry name" value="Peroxidase, domain 2"/>
    <property type="match status" value="1"/>
</dbReference>
<protein>
    <recommendedName>
        <fullName evidence="8">Peroxidase</fullName>
        <ecNumber evidence="8">1.11.1.-</ecNumber>
    </recommendedName>
</protein>
<dbReference type="GO" id="GO:0000302">
    <property type="term" value="P:response to reactive oxygen species"/>
    <property type="evidence" value="ECO:0007669"/>
    <property type="project" value="TreeGrafter"/>
</dbReference>
<proteinExistence type="inferred from homology"/>
<dbReference type="Pfam" id="PF21671">
    <property type="entry name" value="CPL1-like"/>
    <property type="match status" value="1"/>
</dbReference>
<evidence type="ECO:0000256" key="2">
    <source>
        <dbReference type="ARBA" id="ARBA00005997"/>
    </source>
</evidence>
<dbReference type="Pfam" id="PF00141">
    <property type="entry name" value="peroxidase"/>
    <property type="match status" value="1"/>
</dbReference>
<comment type="similarity">
    <text evidence="2">Belongs to the peroxidase family. Cytochrome c peroxidase subfamily.</text>
</comment>
<keyword evidence="6 8" id="KW-0560">Oxidoreductase</keyword>
<dbReference type="GO" id="GO:0004601">
    <property type="term" value="F:peroxidase activity"/>
    <property type="evidence" value="ECO:0007669"/>
    <property type="project" value="UniProtKB-KW"/>
</dbReference>
<evidence type="ECO:0000259" key="9">
    <source>
        <dbReference type="PROSITE" id="PS50873"/>
    </source>
</evidence>
<dbReference type="InterPro" id="IPR002207">
    <property type="entry name" value="Peroxidase_I"/>
</dbReference>
<dbReference type="GO" id="GO:0046872">
    <property type="term" value="F:metal ion binding"/>
    <property type="evidence" value="ECO:0007669"/>
    <property type="project" value="UniProtKB-UniRule"/>
</dbReference>
<evidence type="ECO:0000256" key="3">
    <source>
        <dbReference type="ARBA" id="ARBA00022559"/>
    </source>
</evidence>
<dbReference type="EC" id="1.11.1.-" evidence="8"/>
<dbReference type="InterPro" id="IPR048661">
    <property type="entry name" value="CPL1-like"/>
</dbReference>
<dbReference type="PRINTS" id="PR00459">
    <property type="entry name" value="ASPEROXIDASE"/>
</dbReference>
<evidence type="ECO:0000256" key="8">
    <source>
        <dbReference type="RuleBase" id="RU363051"/>
    </source>
</evidence>
<evidence type="ECO:0000256" key="1">
    <source>
        <dbReference type="ARBA" id="ARBA00003917"/>
    </source>
</evidence>
<dbReference type="PROSITE" id="PS50873">
    <property type="entry name" value="PEROXIDASE_4"/>
    <property type="match status" value="1"/>
</dbReference>
<dbReference type="GO" id="GO:0020037">
    <property type="term" value="F:heme binding"/>
    <property type="evidence" value="ECO:0007669"/>
    <property type="project" value="UniProtKB-UniRule"/>
</dbReference>
<evidence type="ECO:0000313" key="10">
    <source>
        <dbReference type="EMBL" id="CDZ97573.1"/>
    </source>
</evidence>
<keyword evidence="5" id="KW-0479">Metal-binding</keyword>
<name>A0A0F7SIM1_PHARH</name>
<keyword evidence="4" id="KW-0349">Heme</keyword>
<dbReference type="InterPro" id="IPR002016">
    <property type="entry name" value="Haem_peroxidase"/>
</dbReference>
<dbReference type="PRINTS" id="PR00458">
    <property type="entry name" value="PEROXIDASE"/>
</dbReference>
<reference evidence="10" key="1">
    <citation type="submission" date="2014-08" db="EMBL/GenBank/DDBJ databases">
        <authorList>
            <person name="Sharma Rahul"/>
            <person name="Thines Marco"/>
        </authorList>
    </citation>
    <scope>NUCLEOTIDE SEQUENCE</scope>
</reference>
<keyword evidence="3 8" id="KW-0575">Peroxidase</keyword>
<evidence type="ECO:0000256" key="5">
    <source>
        <dbReference type="ARBA" id="ARBA00022723"/>
    </source>
</evidence>
<dbReference type="InterPro" id="IPR010255">
    <property type="entry name" value="Haem_peroxidase_sf"/>
</dbReference>
<dbReference type="AlphaFoldDB" id="A0A0F7SIM1"/>
<dbReference type="GO" id="GO:0042744">
    <property type="term" value="P:hydrogen peroxide catabolic process"/>
    <property type="evidence" value="ECO:0007669"/>
    <property type="project" value="TreeGrafter"/>
</dbReference>
<feature type="chain" id="PRO_5006986723" description="Peroxidase" evidence="8">
    <location>
        <begin position="21"/>
        <end position="633"/>
    </location>
</feature>
<dbReference type="GO" id="GO:0034599">
    <property type="term" value="P:cellular response to oxidative stress"/>
    <property type="evidence" value="ECO:0007669"/>
    <property type="project" value="InterPro"/>
</dbReference>
<feature type="signal peptide" evidence="8">
    <location>
        <begin position="1"/>
        <end position="20"/>
    </location>
</feature>
<sequence length="633" mass="67062">MHFFSSVFLGVAIFYSAVNAAPNLNALRLLQTDSRFVGIISPCTAGGSSRTTAAEWLRSSFHDAGSYDAASGTGGIDGSLAYETDRAENGGTFDAATITQYRSFQQPGVTIADLIVLGAVTAVGACGGPTIPFRAGRIDASAAGIEGALPLPEETLETHQQKFARMGFSNRDMISLVACGHTIGGVHKVNSPTITSAANAAFDSTRTTFDNYVAREYINGSLINPLAQPVDMNLLATSSDTRIFQSDGNATIKSYSDSSNFFMQDCATSFSKMFDEAIPNSVTLTDALTPYPVAIGGLVAYRNDAFSVTIGSVRIYNMVGKWKSVAIKYNYRDGTQGTAAITAGKVRTISNGLPIEISDFTAQFEAIKGVSSLSAVLTLNDGTIYSSAEEAEKMVIEDRININYGAAYSCRYTSPSGVAGLNVTMQVLGPYNAADKVELLYDLDSDATRTTYGEPILATYRGSRAGTAYNFYNVYILLLNTCASGCCLLMSYLLLSFSFIEDVAKRNIGSVAARVTRADGSVQTDTRQGVWWKKANFVVCPADATVPTTTTPSSSSASSILMPTAGLGRRVAHVARKCIQKGYTNCFGLCVDTMADIESCGGCVGKGGVDCTTLEGIVACEQGVCVVKDQFAL</sequence>
<organism evidence="10">
    <name type="scientific">Phaffia rhodozyma</name>
    <name type="common">Yeast</name>
    <name type="synonym">Xanthophyllomyces dendrorhous</name>
    <dbReference type="NCBI Taxonomy" id="264483"/>
    <lineage>
        <taxon>Eukaryota</taxon>
        <taxon>Fungi</taxon>
        <taxon>Dikarya</taxon>
        <taxon>Basidiomycota</taxon>
        <taxon>Agaricomycotina</taxon>
        <taxon>Tremellomycetes</taxon>
        <taxon>Cystofilobasidiales</taxon>
        <taxon>Mrakiaceae</taxon>
        <taxon>Phaffia</taxon>
    </lineage>
</organism>
<dbReference type="PANTHER" id="PTHR31356:SF53">
    <property type="entry name" value="HEME PEROXIDASE"/>
    <property type="match status" value="1"/>
</dbReference>
<dbReference type="Gene3D" id="1.10.520.10">
    <property type="match status" value="1"/>
</dbReference>
<dbReference type="SUPFAM" id="SSF48113">
    <property type="entry name" value="Heme-dependent peroxidases"/>
    <property type="match status" value="1"/>
</dbReference>
<dbReference type="EMBL" id="LN483212">
    <property type="protein sequence ID" value="CDZ97573.1"/>
    <property type="molecule type" value="Genomic_DNA"/>
</dbReference>
<evidence type="ECO:0000256" key="4">
    <source>
        <dbReference type="ARBA" id="ARBA00022617"/>
    </source>
</evidence>
<keyword evidence="8" id="KW-0732">Signal</keyword>
<comment type="function">
    <text evidence="1">Destroys radicals which are normally produced within the cells and which are toxic to biological systems.</text>
</comment>